<keyword evidence="4" id="KW-1185">Reference proteome</keyword>
<reference key="2">
    <citation type="submission" date="2011-05" db="EMBL/GenBank/DDBJ databases">
        <title>The Genome Sequence of Magnaporthe oryzae 70-15.</title>
        <authorList>
            <consortium name="The Broad Institute Genome Sequencing Platform"/>
            <person name="Ma L.-J."/>
            <person name="Dead R."/>
            <person name="Young S.K."/>
            <person name="Zeng Q."/>
            <person name="Gargeya S."/>
            <person name="Fitzgerald M."/>
            <person name="Haas B."/>
            <person name="Abouelleil A."/>
            <person name="Alvarado L."/>
            <person name="Arachchi H.M."/>
            <person name="Berlin A."/>
            <person name="Brown A."/>
            <person name="Chapman S.B."/>
            <person name="Chen Z."/>
            <person name="Dunbar C."/>
            <person name="Freedman E."/>
            <person name="Gearin G."/>
            <person name="Gellesch M."/>
            <person name="Goldberg J."/>
            <person name="Griggs A."/>
            <person name="Gujja S."/>
            <person name="Heiman D."/>
            <person name="Howarth C."/>
            <person name="Larson L."/>
            <person name="Lui A."/>
            <person name="MacDonald P.J.P."/>
            <person name="Mehta T."/>
            <person name="Montmayeur A."/>
            <person name="Murphy C."/>
            <person name="Neiman D."/>
            <person name="Pearson M."/>
            <person name="Priest M."/>
            <person name="Roberts A."/>
            <person name="Saif S."/>
            <person name="Shea T."/>
            <person name="Shenoy N."/>
            <person name="Sisk P."/>
            <person name="Stolte C."/>
            <person name="Sykes S."/>
            <person name="Yandava C."/>
            <person name="Wortman J."/>
            <person name="Nusbaum C."/>
            <person name="Birren B."/>
        </authorList>
    </citation>
    <scope>NUCLEOTIDE SEQUENCE</scope>
    <source>
        <strain>70-15</strain>
    </source>
</reference>
<feature type="compositionally biased region" description="Basic residues" evidence="1">
    <location>
        <begin position="328"/>
        <end position="337"/>
    </location>
</feature>
<organism evidence="3 4">
    <name type="scientific">Pyricularia oryzae (strain 70-15 / ATCC MYA-4617 / FGSC 8958)</name>
    <name type="common">Rice blast fungus</name>
    <name type="synonym">Magnaporthe oryzae</name>
    <dbReference type="NCBI Taxonomy" id="242507"/>
    <lineage>
        <taxon>Eukaryota</taxon>
        <taxon>Fungi</taxon>
        <taxon>Dikarya</taxon>
        <taxon>Ascomycota</taxon>
        <taxon>Pezizomycotina</taxon>
        <taxon>Sordariomycetes</taxon>
        <taxon>Sordariomycetidae</taxon>
        <taxon>Magnaporthales</taxon>
        <taxon>Pyriculariaceae</taxon>
        <taxon>Pyricularia</taxon>
    </lineage>
</organism>
<dbReference type="OrthoDB" id="434648at2759"/>
<dbReference type="AlphaFoldDB" id="G4N1X4"/>
<evidence type="ECO:0000256" key="1">
    <source>
        <dbReference type="SAM" id="MobiDB-lite"/>
    </source>
</evidence>
<dbReference type="VEuPathDB" id="FungiDB:MGG_07855"/>
<evidence type="ECO:0000313" key="4">
    <source>
        <dbReference type="Proteomes" id="UP000009058"/>
    </source>
</evidence>
<evidence type="ECO:0000259" key="2">
    <source>
        <dbReference type="Pfam" id="PF18130"/>
    </source>
</evidence>
<gene>
    <name evidence="3" type="ORF">MGG_07855</name>
</gene>
<sequence>MAIAAQGREDPARNCVDHSLSPVCRTMIAGICRQFEVTSDRLAAVVKSTQQVDGICTCTDDYLVAVAQAAQHLGLLTPGVKPYTISTNKFLTRMFSGRNAGTTFSVRSLAVLYDELAGHVIKEPLTHPMVCKPWTRRGSAGVFRADDANELRDAVARILASAAVVPAAWWSSQVVDDFPLPADYTSSATFNERYEALIHAPSGLPRDEQNESAQLSVDYRDDPNVPFPVMYYKQPPPSQQPSIFPHEINARSPGIGSSTASLHSTGVDYFPLQLLAPAGDWTRFAVLSSPFQHAPANFTSLTNVAVDVPATLLAEMVKVPKLDPGVRTPHRHTRRCSSKPPAASQSLVPDATRRLPHGRRQTQPPVRRQVRGRSLSKGFDWEAGKLSMQAKVGSALVLLALVLPGSFPASLLLPGIFHMISTAANASPEETRIHAHVLHLGLAPAQPKRQHGIEPAREGLEADAELLHRRRGQAGSRVAHEIPLEHLHVGAAPQDFVEVPELREAIPVGLPAVGYSGQGSRSAMENLGLPMVSVKMNFVRWSTRLRTLGRSLESQNLVSMPMRCGMILNW</sequence>
<dbReference type="HOGENOM" id="CLU_478227_0_0_1"/>
<reference evidence="3 4" key="1">
    <citation type="journal article" date="2005" name="Nature">
        <title>The genome sequence of the rice blast fungus Magnaporthe grisea.</title>
        <authorList>
            <person name="Dean R.A."/>
            <person name="Talbot N.J."/>
            <person name="Ebbole D.J."/>
            <person name="Farman M.L."/>
            <person name="Mitchell T.K."/>
            <person name="Orbach M.J."/>
            <person name="Thon M."/>
            <person name="Kulkarni R."/>
            <person name="Xu J.R."/>
            <person name="Pan H."/>
            <person name="Read N.D."/>
            <person name="Lee Y.H."/>
            <person name="Carbone I."/>
            <person name="Brown D."/>
            <person name="Oh Y.Y."/>
            <person name="Donofrio N."/>
            <person name="Jeong J.S."/>
            <person name="Soanes D.M."/>
            <person name="Djonovic S."/>
            <person name="Kolomiets E."/>
            <person name="Rehmeyer C."/>
            <person name="Li W."/>
            <person name="Harding M."/>
            <person name="Kim S."/>
            <person name="Lebrun M.H."/>
            <person name="Bohnert H."/>
            <person name="Coughlan S."/>
            <person name="Butler J."/>
            <person name="Calvo S."/>
            <person name="Ma L.J."/>
            <person name="Nicol R."/>
            <person name="Purcell S."/>
            <person name="Nusbaum C."/>
            <person name="Galagan J.E."/>
            <person name="Birren B.W."/>
        </authorList>
    </citation>
    <scope>NUCLEOTIDE SEQUENCE [LARGE SCALE GENOMIC DNA]</scope>
    <source>
        <strain evidence="4">70-15 / ATCC MYA-4617 / FGSC 8958</strain>
    </source>
</reference>
<accession>G4N1X4</accession>
<dbReference type="KEGG" id="mgr:MGG_07855"/>
<proteinExistence type="predicted"/>
<dbReference type="InParanoid" id="G4N1X4"/>
<dbReference type="Pfam" id="PF18130">
    <property type="entry name" value="ATPgrasp_N"/>
    <property type="match status" value="1"/>
</dbReference>
<feature type="region of interest" description="Disordered" evidence="1">
    <location>
        <begin position="323"/>
        <end position="372"/>
    </location>
</feature>
<dbReference type="RefSeq" id="XP_003713091.1">
    <property type="nucleotide sequence ID" value="XM_003713043.1"/>
</dbReference>
<dbReference type="InterPro" id="IPR041472">
    <property type="entry name" value="BL00235/CARNS1_N"/>
</dbReference>
<feature type="domain" description="BL00235/CARNS1 N-terminal" evidence="2">
    <location>
        <begin position="38"/>
        <end position="75"/>
    </location>
</feature>
<dbReference type="EMBL" id="CM001233">
    <property type="protein sequence ID" value="EHA53284.1"/>
    <property type="molecule type" value="Genomic_DNA"/>
</dbReference>
<dbReference type="Proteomes" id="UP000009058">
    <property type="component" value="Chromosome 3"/>
</dbReference>
<dbReference type="GeneID" id="2683782"/>
<dbReference type="eggNOG" id="ENOG502SICF">
    <property type="taxonomic scope" value="Eukaryota"/>
</dbReference>
<dbReference type="STRING" id="242507.G4N1X4"/>
<protein>
    <recommendedName>
        <fullName evidence="2">BL00235/CARNS1 N-terminal domain-containing protein</fullName>
    </recommendedName>
</protein>
<dbReference type="SUPFAM" id="SSF56059">
    <property type="entry name" value="Glutathione synthetase ATP-binding domain-like"/>
    <property type="match status" value="1"/>
</dbReference>
<name>G4N1X4_PYRO7</name>
<evidence type="ECO:0000313" key="3">
    <source>
        <dbReference type="EMBL" id="EHA53284.1"/>
    </source>
</evidence>
<dbReference type="Gene3D" id="3.30.470.20">
    <property type="entry name" value="ATP-grasp fold, B domain"/>
    <property type="match status" value="1"/>
</dbReference>